<dbReference type="Proteomes" id="UP000708148">
    <property type="component" value="Unassembled WGS sequence"/>
</dbReference>
<name>A0A8S1J0Z4_9CHLO</name>
<keyword evidence="2" id="KW-0812">Transmembrane</keyword>
<dbReference type="Pfam" id="PF01764">
    <property type="entry name" value="Lipase_3"/>
    <property type="match status" value="1"/>
</dbReference>
<evidence type="ECO:0000313" key="5">
    <source>
        <dbReference type="Proteomes" id="UP000708148"/>
    </source>
</evidence>
<feature type="domain" description="Fungal lipase-type" evidence="3">
    <location>
        <begin position="321"/>
        <end position="465"/>
    </location>
</feature>
<keyword evidence="2" id="KW-0472">Membrane</keyword>
<evidence type="ECO:0000259" key="3">
    <source>
        <dbReference type="Pfam" id="PF01764"/>
    </source>
</evidence>
<dbReference type="GO" id="GO:0006629">
    <property type="term" value="P:lipid metabolic process"/>
    <property type="evidence" value="ECO:0007669"/>
    <property type="project" value="InterPro"/>
</dbReference>
<feature type="region of interest" description="Disordered" evidence="1">
    <location>
        <begin position="623"/>
        <end position="644"/>
    </location>
</feature>
<dbReference type="Gene3D" id="3.40.50.1820">
    <property type="entry name" value="alpha/beta hydrolase"/>
    <property type="match status" value="1"/>
</dbReference>
<gene>
    <name evidence="4" type="ORF">OSTQU699_LOCUS4831</name>
</gene>
<dbReference type="AlphaFoldDB" id="A0A8S1J0Z4"/>
<dbReference type="EMBL" id="CAJHUC010001025">
    <property type="protein sequence ID" value="CAD7699472.1"/>
    <property type="molecule type" value="Genomic_DNA"/>
</dbReference>
<evidence type="ECO:0000256" key="1">
    <source>
        <dbReference type="SAM" id="MobiDB-lite"/>
    </source>
</evidence>
<proteinExistence type="predicted"/>
<comment type="caution">
    <text evidence="4">The sequence shown here is derived from an EMBL/GenBank/DDBJ whole genome shotgun (WGS) entry which is preliminary data.</text>
</comment>
<protein>
    <recommendedName>
        <fullName evidence="3">Fungal lipase-type domain-containing protein</fullName>
    </recommendedName>
</protein>
<keyword evidence="5" id="KW-1185">Reference proteome</keyword>
<accession>A0A8S1J0Z4</accession>
<organism evidence="4 5">
    <name type="scientific">Ostreobium quekettii</name>
    <dbReference type="NCBI Taxonomy" id="121088"/>
    <lineage>
        <taxon>Eukaryota</taxon>
        <taxon>Viridiplantae</taxon>
        <taxon>Chlorophyta</taxon>
        <taxon>core chlorophytes</taxon>
        <taxon>Ulvophyceae</taxon>
        <taxon>TCBD clade</taxon>
        <taxon>Bryopsidales</taxon>
        <taxon>Ostreobineae</taxon>
        <taxon>Ostreobiaceae</taxon>
        <taxon>Ostreobium</taxon>
    </lineage>
</organism>
<dbReference type="SUPFAM" id="SSF53474">
    <property type="entry name" value="alpha/beta-Hydrolases"/>
    <property type="match status" value="1"/>
</dbReference>
<feature type="transmembrane region" description="Helical" evidence="2">
    <location>
        <begin position="171"/>
        <end position="188"/>
    </location>
</feature>
<evidence type="ECO:0000256" key="2">
    <source>
        <dbReference type="SAM" id="Phobius"/>
    </source>
</evidence>
<dbReference type="InterPro" id="IPR029058">
    <property type="entry name" value="AB_hydrolase_fold"/>
</dbReference>
<keyword evidence="2" id="KW-1133">Transmembrane helix</keyword>
<dbReference type="CDD" id="cd00519">
    <property type="entry name" value="Lipase_3"/>
    <property type="match status" value="1"/>
</dbReference>
<dbReference type="PANTHER" id="PTHR45856:SF11">
    <property type="entry name" value="FUNGAL LIPASE-LIKE DOMAIN-CONTAINING PROTEIN"/>
    <property type="match status" value="1"/>
</dbReference>
<dbReference type="PANTHER" id="PTHR45856">
    <property type="entry name" value="ALPHA/BETA-HYDROLASES SUPERFAMILY PROTEIN"/>
    <property type="match status" value="1"/>
</dbReference>
<evidence type="ECO:0000313" key="4">
    <source>
        <dbReference type="EMBL" id="CAD7699472.1"/>
    </source>
</evidence>
<feature type="transmembrane region" description="Helical" evidence="2">
    <location>
        <begin position="131"/>
        <end position="151"/>
    </location>
</feature>
<feature type="transmembrane region" description="Helical" evidence="2">
    <location>
        <begin position="82"/>
        <end position="103"/>
    </location>
</feature>
<sequence>MSSKPGLQMPGQPGGTGHWGRDGWASCCKGLCGSIGRLHCIGHCGKGSFLYHVSLLDKHAKDKHLLQGLCEENSRVCFERTWPGGVSIASTALAYGYFAIYLVHMKRSFKLLHCRSYDQHRWGFIRLRYDLSTIGPAFLFLLLSHSLLFAIDSHSCFSYTIVIFGYVPPEVVFNVLTAINVVFFMPTWQQNEDQASIPVGDRLAWTETVQFRRQGLSKQEGLNRKRDGLSCALQASFCFETAVKVYYLCEAVYEHCSRAEDAKLQDAKLQSARSHRKPVGQRSTSFDLSVAMNLYNLEHCKFVKEKLDTNALIAWNETTIVVSFRGTYSATNLLTDLQLWRLPHPEPRGHFWLGTMPLVHKGFLQSWKALSSSIESKILEIVGSPGFKKADMWVLLTGHSLGGAIAQLAAYDIRKLLSLREDQVSVYTLGCPRVGNHAFAHDYSKFVPDTWHVVNHLDAIAKAPKLWILYKHCGHKVVINGLGHLIVSPTFLEMKLTSAFASSRIHDHLLSGYRKSLCAIVRAQFIKDKGLPGGRNALAELMRGGLVSQVLGVDGRAVAELESWGSRAWEKEKQIKIDKLRKKLQAAATCLCLPLVGCVSGAKNGEEESAGAQSMNAEIAGLSASNRGKSDQATSSVSTAADVC</sequence>
<dbReference type="InterPro" id="IPR051218">
    <property type="entry name" value="Sec_MonoDiacylglyc_Lipase"/>
</dbReference>
<dbReference type="InterPro" id="IPR002921">
    <property type="entry name" value="Fungal_lipase-type"/>
</dbReference>
<dbReference type="OrthoDB" id="514788at2759"/>
<reference evidence="4" key="1">
    <citation type="submission" date="2020-12" db="EMBL/GenBank/DDBJ databases">
        <authorList>
            <person name="Iha C."/>
        </authorList>
    </citation>
    <scope>NUCLEOTIDE SEQUENCE</scope>
</reference>